<protein>
    <submittedName>
        <fullName evidence="4">Indolepyruvate ferredoxin oxidoreductase family protein</fullName>
    </submittedName>
</protein>
<keyword evidence="1" id="KW-0560">Oxidoreductase</keyword>
<dbReference type="PANTHER" id="PTHR48084">
    <property type="entry name" value="2-OXOGLUTARATE OXIDOREDUCTASE SUBUNIT KORB-RELATED"/>
    <property type="match status" value="1"/>
</dbReference>
<dbReference type="InterPro" id="IPR019752">
    <property type="entry name" value="Pyrv/ketoisovalerate_OxRed_cat"/>
</dbReference>
<dbReference type="CDD" id="cd07034">
    <property type="entry name" value="TPP_PYR_PFOR_IOR-alpha_like"/>
    <property type="match status" value="1"/>
</dbReference>
<dbReference type="AlphaFoldDB" id="A0A533I786"/>
<dbReference type="Gene3D" id="3.40.50.970">
    <property type="match status" value="1"/>
</dbReference>
<dbReference type="InterPro" id="IPR002880">
    <property type="entry name" value="Pyrv_Fd/Flavodoxin_OxRdtase_N"/>
</dbReference>
<gene>
    <name evidence="4" type="ORF">DI616_09060</name>
</gene>
<keyword evidence="4" id="KW-0670">Pyruvate</keyword>
<evidence type="ECO:0000259" key="3">
    <source>
        <dbReference type="Pfam" id="PF20169"/>
    </source>
</evidence>
<dbReference type="InterPro" id="IPR029061">
    <property type="entry name" value="THDP-binding"/>
</dbReference>
<dbReference type="Pfam" id="PF01558">
    <property type="entry name" value="POR"/>
    <property type="match status" value="1"/>
</dbReference>
<dbReference type="CDD" id="cd02008">
    <property type="entry name" value="TPP_IOR_alpha"/>
    <property type="match status" value="1"/>
</dbReference>
<dbReference type="Gene3D" id="3.40.920.10">
    <property type="entry name" value="Pyruvate-ferredoxin oxidoreductase, PFOR, domain III"/>
    <property type="match status" value="1"/>
</dbReference>
<accession>A0A533I786</accession>
<dbReference type="SUPFAM" id="SSF52518">
    <property type="entry name" value="Thiamin diphosphate-binding fold (THDP-binding)"/>
    <property type="match status" value="2"/>
</dbReference>
<name>A0A533I786_PARDE</name>
<evidence type="ECO:0000313" key="5">
    <source>
        <dbReference type="Proteomes" id="UP000315344"/>
    </source>
</evidence>
<evidence type="ECO:0000259" key="2">
    <source>
        <dbReference type="Pfam" id="PF01558"/>
    </source>
</evidence>
<dbReference type="NCBIfam" id="NF009588">
    <property type="entry name" value="PRK13029.1"/>
    <property type="match status" value="1"/>
</dbReference>
<dbReference type="GO" id="GO:0016903">
    <property type="term" value="F:oxidoreductase activity, acting on the aldehyde or oxo group of donors"/>
    <property type="evidence" value="ECO:0007669"/>
    <property type="project" value="InterPro"/>
</dbReference>
<feature type="domain" description="Pyruvate/ketoisovalerate oxidoreductase catalytic" evidence="2">
    <location>
        <begin position="726"/>
        <end position="912"/>
    </location>
</feature>
<dbReference type="EMBL" id="VAFL01000006">
    <property type="protein sequence ID" value="TKW66635.1"/>
    <property type="molecule type" value="Genomic_DNA"/>
</dbReference>
<sequence>MLDQQTPQSYALEDRYDAESGRVFLTGTQALVRILLDQARRDRAAGLNTAGYVSGYRGSPLGGVDQELWRAKKRLAANDITFLPAVNEDLGATAVLGSQQATLDPDARVEGVFAMWYGKGPGVDRSGDALHHGNAYGSAPKGGVLVVAGDDHGCVSSSMPHQSDVAFMSWFMPVLNPASVAEYMSFGEYGYALSRFSGTWVGFKAISETVESGASVELPEDRVFTIPPFDPPPGGLHVRPADLPSPEIETRLTHKLRAVEAFVDANPIDRRIYDVRDARYGIVTTGKGHLDLMEALRLLGLDESECRRLGIDIYKVGMVWPLARRDALRFVRNKDEVLIVEEKRGIIESQFKEHFYDWPGDKPTAMVGKHDETGAALIPFSGELSPRLLAPIIADRLHRHFPQENLPARAAALAQVPDLTMNVAGATRTPYFCSGCPHNTSTKLPDGSMAASGIGCHVMASWMDRETVGYAQMGGEGVPWIARQAFNGGKHIFQNLGEGTWYHSGSLAIRQAVAAKANITYKILYNDAVAMTGGQPVDGPVSPAAIAQACRAEGVDRIAVVSDMPEKFDRAEFPDATSFDHRDRLDSIQRELREIPGVTVLIYEQTCATEKRRRRKRGLMEDPAKAVVINNRVCEGCGDCSIASNCLSVEPVETPFGRKRKINQSSCNKDFSCLGGFCPSFVTIEGATRKKPQVADLDMDALLADLPEPVLPTVDEPYDLLVGGVGGTGVVTVGALITMAAHLEGKGASVLDFTGFAQKFGTVLGYVRLAAEPEQINQLRIESGSADAVIGCDVVVASAPKASVMYRPGTRVVLNLAEMPTGDLVLNRDADLRVPTRVESIRAAVGHDNVHGLDANRIALRLLGDSVFANVMMLGYAWQAGLVPVGLLALQQAIILNGTAIAANQRAFHLGRILAAAPDRLPLSDDEPAAETLDQLLDRLTAELTSYQNADYAARFSTQIAAFQAALDPLPEAADLTRLAAQSLFRLMAYKDEYEVARLLTAPEFTKRLANDWDGGHVVYNLAPPFLPARRDARGRPVKRRFGSWLTPGLRLLARGKALRGTAVDPFGWMSERREERALIGWYEDLLQQLPAMTRPDQLAQIREILEAPMQMRGYGPVKEAAIAKHRARAEVALTALKQTTAH</sequence>
<dbReference type="InterPro" id="IPR002869">
    <property type="entry name" value="Pyrv_flavodox_OxRed_cen"/>
</dbReference>
<reference evidence="4 5" key="1">
    <citation type="journal article" date="2017" name="Nat. Commun.">
        <title>In situ click chemistry generation of cyclooxygenase-2 inhibitors.</title>
        <authorList>
            <person name="Bhardwaj A."/>
            <person name="Kaur J."/>
            <person name="Wuest M."/>
            <person name="Wuest F."/>
        </authorList>
    </citation>
    <scope>NUCLEOTIDE SEQUENCE [LARGE SCALE GENOMIC DNA]</scope>
    <source>
        <strain evidence="4">S2_012_000_R3_94</strain>
    </source>
</reference>
<dbReference type="Pfam" id="PF20169">
    <property type="entry name" value="DUF6537"/>
    <property type="match status" value="1"/>
</dbReference>
<comment type="caution">
    <text evidence="4">The sequence shown here is derived from an EMBL/GenBank/DDBJ whole genome shotgun (WGS) entry which is preliminary data.</text>
</comment>
<evidence type="ECO:0000256" key="1">
    <source>
        <dbReference type="ARBA" id="ARBA00023002"/>
    </source>
</evidence>
<dbReference type="NCBIfam" id="NF009589">
    <property type="entry name" value="PRK13030.1"/>
    <property type="match status" value="1"/>
</dbReference>
<dbReference type="SUPFAM" id="SSF53323">
    <property type="entry name" value="Pyruvate-ferredoxin oxidoreductase, PFOR, domain III"/>
    <property type="match status" value="1"/>
</dbReference>
<proteinExistence type="predicted"/>
<feature type="domain" description="DUF6537" evidence="3">
    <location>
        <begin position="934"/>
        <end position="1131"/>
    </location>
</feature>
<evidence type="ECO:0000313" key="4">
    <source>
        <dbReference type="EMBL" id="TKW66635.1"/>
    </source>
</evidence>
<dbReference type="Proteomes" id="UP000315344">
    <property type="component" value="Unassembled WGS sequence"/>
</dbReference>
<dbReference type="InterPro" id="IPR051457">
    <property type="entry name" value="2-oxoacid:Fd_oxidoreductase"/>
</dbReference>
<dbReference type="InterPro" id="IPR046667">
    <property type="entry name" value="DUF6537"/>
</dbReference>
<organism evidence="4 5">
    <name type="scientific">Paracoccus denitrificans</name>
    <dbReference type="NCBI Taxonomy" id="266"/>
    <lineage>
        <taxon>Bacteria</taxon>
        <taxon>Pseudomonadati</taxon>
        <taxon>Pseudomonadota</taxon>
        <taxon>Alphaproteobacteria</taxon>
        <taxon>Rhodobacterales</taxon>
        <taxon>Paracoccaceae</taxon>
        <taxon>Paracoccus</taxon>
    </lineage>
</organism>
<dbReference type="PANTHER" id="PTHR48084:SF3">
    <property type="entry name" value="SUBUNIT OF PYRUVATE:FLAVODOXIN OXIDOREDUCTASE"/>
    <property type="match status" value="1"/>
</dbReference>